<gene>
    <name evidence="2" type="ORF">IB286_00165</name>
</gene>
<comment type="caution">
    <text evidence="2">The sequence shown here is derived from an EMBL/GenBank/DDBJ whole genome shotgun (WGS) entry which is preliminary data.</text>
</comment>
<dbReference type="EMBL" id="JACXLD010000001">
    <property type="protein sequence ID" value="MBD2857399.1"/>
    <property type="molecule type" value="Genomic_DNA"/>
</dbReference>
<dbReference type="InterPro" id="IPR025597">
    <property type="entry name" value="DUF4345"/>
</dbReference>
<evidence type="ECO:0000313" key="3">
    <source>
        <dbReference type="Proteomes" id="UP000610558"/>
    </source>
</evidence>
<accession>A0A927BXK3</accession>
<keyword evidence="1" id="KW-1133">Transmembrane helix</keyword>
<keyword evidence="1" id="KW-0812">Transmembrane</keyword>
<keyword evidence="1" id="KW-0472">Membrane</keyword>
<protein>
    <submittedName>
        <fullName evidence="2">DUF4345 family protein</fullName>
    </submittedName>
</protein>
<proteinExistence type="predicted"/>
<feature type="transmembrane region" description="Helical" evidence="1">
    <location>
        <begin position="45"/>
        <end position="67"/>
    </location>
</feature>
<evidence type="ECO:0000256" key="1">
    <source>
        <dbReference type="SAM" id="Phobius"/>
    </source>
</evidence>
<dbReference type="AlphaFoldDB" id="A0A927BXK3"/>
<feature type="transmembrane region" description="Helical" evidence="1">
    <location>
        <begin position="101"/>
        <end position="120"/>
    </location>
</feature>
<dbReference type="RefSeq" id="WP_190761655.1">
    <property type="nucleotide sequence ID" value="NZ_JACXLD010000001.1"/>
</dbReference>
<reference evidence="2" key="1">
    <citation type="submission" date="2020-09" db="EMBL/GenBank/DDBJ databases">
        <authorList>
            <person name="Yoon J.-W."/>
        </authorList>
    </citation>
    <scope>NUCLEOTIDE SEQUENCE</scope>
    <source>
        <strain evidence="2">KMU-158</strain>
    </source>
</reference>
<dbReference type="Proteomes" id="UP000610558">
    <property type="component" value="Unassembled WGS sequence"/>
</dbReference>
<organism evidence="2 3">
    <name type="scientific">Spongiibacter pelagi</name>
    <dbReference type="NCBI Taxonomy" id="2760804"/>
    <lineage>
        <taxon>Bacteria</taxon>
        <taxon>Pseudomonadati</taxon>
        <taxon>Pseudomonadota</taxon>
        <taxon>Gammaproteobacteria</taxon>
        <taxon>Cellvibrionales</taxon>
        <taxon>Spongiibacteraceae</taxon>
        <taxon>Spongiibacter</taxon>
    </lineage>
</organism>
<dbReference type="Pfam" id="PF14248">
    <property type="entry name" value="DUF4345"/>
    <property type="match status" value="1"/>
</dbReference>
<name>A0A927BXK3_9GAMM</name>
<evidence type="ECO:0000313" key="2">
    <source>
        <dbReference type="EMBL" id="MBD2857399.1"/>
    </source>
</evidence>
<keyword evidence="3" id="KW-1185">Reference proteome</keyword>
<feature type="transmembrane region" description="Helical" evidence="1">
    <location>
        <begin position="74"/>
        <end position="95"/>
    </location>
</feature>
<sequence length="124" mass="12698">MWHSIFLGLSALAWAGYGIYCFISPEVLNDMGVITAVSATGTVELRAMYGGVQTALGVLAAAGLVNAAMQRPALIALAFATGGLFSARLLGALLASDFSGYTAGALVFEFLATAVAVILLRKPA</sequence>